<organism evidence="1 2">
    <name type="scientific">Engelhardtia mirabilis</name>
    <dbReference type="NCBI Taxonomy" id="2528011"/>
    <lineage>
        <taxon>Bacteria</taxon>
        <taxon>Pseudomonadati</taxon>
        <taxon>Planctomycetota</taxon>
        <taxon>Planctomycetia</taxon>
        <taxon>Planctomycetia incertae sedis</taxon>
        <taxon>Engelhardtia</taxon>
    </lineage>
</organism>
<protein>
    <submittedName>
        <fullName evidence="1">Uncharacterized protein</fullName>
    </submittedName>
</protein>
<evidence type="ECO:0000313" key="1">
    <source>
        <dbReference type="EMBL" id="QDU65165.1"/>
    </source>
</evidence>
<keyword evidence="2" id="KW-1185">Reference proteome</keyword>
<gene>
    <name evidence="1" type="ORF">Pla133_02290</name>
</gene>
<proteinExistence type="predicted"/>
<dbReference type="AlphaFoldDB" id="A0A518BDU7"/>
<sequence length="64" mass="6930">MLGPYQRAITLSELAALLLSSDLVDGVAEVLRDMELVGLYCTFSGSPRGALEEEPSDWMSLRGV</sequence>
<dbReference type="KEGG" id="pbap:Pla133_02290"/>
<accession>A0A518BDU7</accession>
<reference evidence="1 2" key="1">
    <citation type="submission" date="2019-02" db="EMBL/GenBank/DDBJ databases">
        <title>Deep-cultivation of Planctomycetes and their phenomic and genomic characterization uncovers novel biology.</title>
        <authorList>
            <person name="Wiegand S."/>
            <person name="Jogler M."/>
            <person name="Boedeker C."/>
            <person name="Pinto D."/>
            <person name="Vollmers J."/>
            <person name="Rivas-Marin E."/>
            <person name="Kohn T."/>
            <person name="Peeters S.H."/>
            <person name="Heuer A."/>
            <person name="Rast P."/>
            <person name="Oberbeckmann S."/>
            <person name="Bunk B."/>
            <person name="Jeske O."/>
            <person name="Meyerdierks A."/>
            <person name="Storesund J.E."/>
            <person name="Kallscheuer N."/>
            <person name="Luecker S."/>
            <person name="Lage O.M."/>
            <person name="Pohl T."/>
            <person name="Merkel B.J."/>
            <person name="Hornburger P."/>
            <person name="Mueller R.-W."/>
            <person name="Bruemmer F."/>
            <person name="Labrenz M."/>
            <person name="Spormann A.M."/>
            <person name="Op den Camp H."/>
            <person name="Overmann J."/>
            <person name="Amann R."/>
            <person name="Jetten M.S.M."/>
            <person name="Mascher T."/>
            <person name="Medema M.H."/>
            <person name="Devos D.P."/>
            <person name="Kaster A.-K."/>
            <person name="Ovreas L."/>
            <person name="Rohde M."/>
            <person name="Galperin M.Y."/>
            <person name="Jogler C."/>
        </authorList>
    </citation>
    <scope>NUCLEOTIDE SEQUENCE [LARGE SCALE GENOMIC DNA]</scope>
    <source>
        <strain evidence="1 2">Pla133</strain>
    </source>
</reference>
<name>A0A518BDU7_9BACT</name>
<dbReference type="Proteomes" id="UP000316921">
    <property type="component" value="Chromosome"/>
</dbReference>
<dbReference type="EMBL" id="CP036287">
    <property type="protein sequence ID" value="QDU65165.1"/>
    <property type="molecule type" value="Genomic_DNA"/>
</dbReference>
<evidence type="ECO:0000313" key="2">
    <source>
        <dbReference type="Proteomes" id="UP000316921"/>
    </source>
</evidence>